<keyword evidence="2" id="KW-1185">Reference proteome</keyword>
<name>A0ABQ6AZM4_9BRAD</name>
<organism evidence="1 2">
    <name type="scientific">Bradyrhizobium iriomotense</name>
    <dbReference type="NCBI Taxonomy" id="441950"/>
    <lineage>
        <taxon>Bacteria</taxon>
        <taxon>Pseudomonadati</taxon>
        <taxon>Pseudomonadota</taxon>
        <taxon>Alphaproteobacteria</taxon>
        <taxon>Hyphomicrobiales</taxon>
        <taxon>Nitrobacteraceae</taxon>
        <taxon>Bradyrhizobium</taxon>
    </lineage>
</organism>
<gene>
    <name evidence="1" type="ORF">GCM10007857_20690</name>
</gene>
<evidence type="ECO:0000313" key="1">
    <source>
        <dbReference type="EMBL" id="GLR85358.1"/>
    </source>
</evidence>
<protein>
    <recommendedName>
        <fullName evidence="3">Glycine cleavage T-protein C-terminal barrel domain-containing protein</fullName>
    </recommendedName>
</protein>
<sequence length="86" mass="9314">MGGADPASPFLHLLGRDRTKYGVISAGTYRAREPGELALASTVGLIPEERAIAESGFRILIDHDLDGLNVQKAPAFRRGNRSRNPK</sequence>
<dbReference type="RefSeq" id="WP_284265023.1">
    <property type="nucleotide sequence ID" value="NZ_BSOW01000006.1"/>
</dbReference>
<comment type="caution">
    <text evidence="1">The sequence shown here is derived from an EMBL/GenBank/DDBJ whole genome shotgun (WGS) entry which is preliminary data.</text>
</comment>
<evidence type="ECO:0008006" key="3">
    <source>
        <dbReference type="Google" id="ProtNLM"/>
    </source>
</evidence>
<dbReference type="EMBL" id="BSOW01000006">
    <property type="protein sequence ID" value="GLR85358.1"/>
    <property type="molecule type" value="Genomic_DNA"/>
</dbReference>
<reference evidence="2" key="1">
    <citation type="journal article" date="2019" name="Int. J. Syst. Evol. Microbiol.">
        <title>The Global Catalogue of Microorganisms (GCM) 10K type strain sequencing project: providing services to taxonomists for standard genome sequencing and annotation.</title>
        <authorList>
            <consortium name="The Broad Institute Genomics Platform"/>
            <consortium name="The Broad Institute Genome Sequencing Center for Infectious Disease"/>
            <person name="Wu L."/>
            <person name="Ma J."/>
        </authorList>
    </citation>
    <scope>NUCLEOTIDE SEQUENCE [LARGE SCALE GENOMIC DNA]</scope>
    <source>
        <strain evidence="2">NBRC 102520</strain>
    </source>
</reference>
<proteinExistence type="predicted"/>
<evidence type="ECO:0000313" key="2">
    <source>
        <dbReference type="Proteomes" id="UP001156905"/>
    </source>
</evidence>
<accession>A0ABQ6AZM4</accession>
<dbReference type="Proteomes" id="UP001156905">
    <property type="component" value="Unassembled WGS sequence"/>
</dbReference>